<name>A0ABW5AVB1_9FLAO</name>
<dbReference type="Proteomes" id="UP001597344">
    <property type="component" value="Unassembled WGS sequence"/>
</dbReference>
<dbReference type="Pfam" id="PF05147">
    <property type="entry name" value="LANC_like"/>
    <property type="match status" value="1"/>
</dbReference>
<gene>
    <name evidence="1" type="ORF">ACFSJT_08975</name>
</gene>
<dbReference type="InterPro" id="IPR007822">
    <property type="entry name" value="LANC-like"/>
</dbReference>
<dbReference type="SMART" id="SM01260">
    <property type="entry name" value="LANC_like"/>
    <property type="match status" value="1"/>
</dbReference>
<protein>
    <submittedName>
        <fullName evidence="1">Lanthionine synthetase C family protein</fullName>
    </submittedName>
</protein>
<reference evidence="2" key="1">
    <citation type="journal article" date="2019" name="Int. J. Syst. Evol. Microbiol.">
        <title>The Global Catalogue of Microorganisms (GCM) 10K type strain sequencing project: providing services to taxonomists for standard genome sequencing and annotation.</title>
        <authorList>
            <consortium name="The Broad Institute Genomics Platform"/>
            <consortium name="The Broad Institute Genome Sequencing Center for Infectious Disease"/>
            <person name="Wu L."/>
            <person name="Ma J."/>
        </authorList>
    </citation>
    <scope>NUCLEOTIDE SEQUENCE [LARGE SCALE GENOMIC DNA]</scope>
    <source>
        <strain evidence="2">DT92</strain>
    </source>
</reference>
<organism evidence="1 2">
    <name type="scientific">Aquimarina celericrescens</name>
    <dbReference type="NCBI Taxonomy" id="1964542"/>
    <lineage>
        <taxon>Bacteria</taxon>
        <taxon>Pseudomonadati</taxon>
        <taxon>Bacteroidota</taxon>
        <taxon>Flavobacteriia</taxon>
        <taxon>Flavobacteriales</taxon>
        <taxon>Flavobacteriaceae</taxon>
        <taxon>Aquimarina</taxon>
    </lineage>
</organism>
<dbReference type="SUPFAM" id="SSF158745">
    <property type="entry name" value="LanC-like"/>
    <property type="match status" value="1"/>
</dbReference>
<dbReference type="PRINTS" id="PR01950">
    <property type="entry name" value="LANCSUPER"/>
</dbReference>
<proteinExistence type="predicted"/>
<dbReference type="Gene3D" id="1.50.10.20">
    <property type="match status" value="1"/>
</dbReference>
<evidence type="ECO:0000313" key="1">
    <source>
        <dbReference type="EMBL" id="MFD2186923.1"/>
    </source>
</evidence>
<dbReference type="EMBL" id="JBHUHY010000006">
    <property type="protein sequence ID" value="MFD2186923.1"/>
    <property type="molecule type" value="Genomic_DNA"/>
</dbReference>
<dbReference type="PANTHER" id="PTHR12736:SF7">
    <property type="entry name" value="LANC-LIKE PROTEIN 3"/>
    <property type="match status" value="1"/>
</dbReference>
<comment type="caution">
    <text evidence="1">The sequence shown here is derived from an EMBL/GenBank/DDBJ whole genome shotgun (WGS) entry which is preliminary data.</text>
</comment>
<evidence type="ECO:0000313" key="2">
    <source>
        <dbReference type="Proteomes" id="UP001597344"/>
    </source>
</evidence>
<keyword evidence="2" id="KW-1185">Reference proteome</keyword>
<accession>A0ABW5AVB1</accession>
<dbReference type="InterPro" id="IPR033889">
    <property type="entry name" value="LanC"/>
</dbReference>
<dbReference type="CDD" id="cd04793">
    <property type="entry name" value="LanC"/>
    <property type="match status" value="1"/>
</dbReference>
<dbReference type="RefSeq" id="WP_378319918.1">
    <property type="nucleotide sequence ID" value="NZ_JBHUHY010000006.1"/>
</dbReference>
<sequence>MTNTTLLEKKVKEIYDILKNVDTQENHHGVLSGMSGISLFQFYYARLTEKEEPADIGVNTISKTIEEINNGYAFPTFCTGIAGAGWVLELLNEEEFIDINNDELLSDLDEYLFASMKENADNGYYDFLHGAIGYGYYFLKRYENTRSADLKSRYKEYISYLIVALKKSSITDETGTYWKTTLNQEEGLVGVNLSLSHGISSIINFLSRVYIHNDFKQEVQNLLESTVTYILSHKSEDRSTTSKFPSWIYEGMDKKPKARLAWCYGDLGVGVSLWKAGKAMANSEYKEEAIEIIKYAAQRKDIVEAGVKDAGFCHGSCGIASIFNYMYKETQEPIFKDTADFWINEVLKMDTHEGNAGYVQWQGNLENWKEETNLLEGIAGIGLTMISFLANFDTKWDECLMIS</sequence>
<dbReference type="PANTHER" id="PTHR12736">
    <property type="entry name" value="LANC-LIKE PROTEIN"/>
    <property type="match status" value="1"/>
</dbReference>
<dbReference type="PRINTS" id="PR01955">
    <property type="entry name" value="LANCFRANKIA"/>
</dbReference>